<dbReference type="Pfam" id="PF08327">
    <property type="entry name" value="AHSA1"/>
    <property type="match status" value="1"/>
</dbReference>
<comment type="similarity">
    <text evidence="1">Belongs to the AHA1 family.</text>
</comment>
<comment type="caution">
    <text evidence="3">The sequence shown here is derived from an EMBL/GenBank/DDBJ whole genome shotgun (WGS) entry which is preliminary data.</text>
</comment>
<evidence type="ECO:0000313" key="4">
    <source>
        <dbReference type="Proteomes" id="UP000588604"/>
    </source>
</evidence>
<proteinExistence type="inferred from homology"/>
<sequence>MTTAEKTKITVQVIVNSTKEKVWDSWNKPKHIVNWCFASPDWHCPKSENDLQPGGNFISRMEAKDGSFGFDFGGVYQEVKKHEFISYIMDDGRKVSIEFSETPTGILVKETFEAEATNPVEMQRDGWQAIMNNYKTYTESL</sequence>
<name>A0A841MYE7_9BACT</name>
<dbReference type="CDD" id="cd08897">
    <property type="entry name" value="SRPBCC_CalC_Aha1-like_4"/>
    <property type="match status" value="1"/>
</dbReference>
<dbReference type="EMBL" id="JACIJO010000002">
    <property type="protein sequence ID" value="MBB6327021.1"/>
    <property type="molecule type" value="Genomic_DNA"/>
</dbReference>
<dbReference type="InterPro" id="IPR013538">
    <property type="entry name" value="ASHA1/2-like_C"/>
</dbReference>
<dbReference type="Gene3D" id="3.30.530.20">
    <property type="match status" value="1"/>
</dbReference>
<evidence type="ECO:0000313" key="3">
    <source>
        <dbReference type="EMBL" id="MBB6327021.1"/>
    </source>
</evidence>
<organism evidence="3 4">
    <name type="scientific">Algoriphagus iocasae</name>
    <dbReference type="NCBI Taxonomy" id="1836499"/>
    <lineage>
        <taxon>Bacteria</taxon>
        <taxon>Pseudomonadati</taxon>
        <taxon>Bacteroidota</taxon>
        <taxon>Cytophagia</taxon>
        <taxon>Cytophagales</taxon>
        <taxon>Cyclobacteriaceae</taxon>
        <taxon>Algoriphagus</taxon>
    </lineage>
</organism>
<gene>
    <name evidence="3" type="ORF">FHS59_002649</name>
</gene>
<dbReference type="SUPFAM" id="SSF55961">
    <property type="entry name" value="Bet v1-like"/>
    <property type="match status" value="1"/>
</dbReference>
<evidence type="ECO:0000256" key="1">
    <source>
        <dbReference type="ARBA" id="ARBA00006817"/>
    </source>
</evidence>
<dbReference type="Proteomes" id="UP000588604">
    <property type="component" value="Unassembled WGS sequence"/>
</dbReference>
<feature type="domain" description="Activator of Hsp90 ATPase homologue 1/2-like C-terminal" evidence="2">
    <location>
        <begin position="18"/>
        <end position="137"/>
    </location>
</feature>
<dbReference type="AlphaFoldDB" id="A0A841MYE7"/>
<evidence type="ECO:0000259" key="2">
    <source>
        <dbReference type="Pfam" id="PF08327"/>
    </source>
</evidence>
<keyword evidence="4" id="KW-1185">Reference proteome</keyword>
<protein>
    <submittedName>
        <fullName evidence="3">Uncharacterized protein YndB with AHSA1/START domain</fullName>
    </submittedName>
</protein>
<reference evidence="3 4" key="1">
    <citation type="submission" date="2020-08" db="EMBL/GenBank/DDBJ databases">
        <title>Genomic Encyclopedia of Type Strains, Phase IV (KMG-IV): sequencing the most valuable type-strain genomes for metagenomic binning, comparative biology and taxonomic classification.</title>
        <authorList>
            <person name="Goeker M."/>
        </authorList>
    </citation>
    <scope>NUCLEOTIDE SEQUENCE [LARGE SCALE GENOMIC DNA]</scope>
    <source>
        <strain evidence="3 4">DSM 102044</strain>
    </source>
</reference>
<dbReference type="RefSeq" id="WP_184495582.1">
    <property type="nucleotide sequence ID" value="NZ_JACIJO010000002.1"/>
</dbReference>
<accession>A0A841MYE7</accession>
<dbReference type="InterPro" id="IPR023393">
    <property type="entry name" value="START-like_dom_sf"/>
</dbReference>